<feature type="non-terminal residue" evidence="1">
    <location>
        <position position="320"/>
    </location>
</feature>
<proteinExistence type="predicted"/>
<accession>A0A7C0WSP1</accession>
<evidence type="ECO:0008006" key="2">
    <source>
        <dbReference type="Google" id="ProtNLM"/>
    </source>
</evidence>
<dbReference type="AlphaFoldDB" id="A0A7C0WSP1"/>
<reference evidence="1" key="1">
    <citation type="journal article" date="2020" name="mSystems">
        <title>Genome- and Community-Level Interaction Insights into Carbon Utilization and Element Cycling Functions of Hydrothermarchaeota in Hydrothermal Sediment.</title>
        <authorList>
            <person name="Zhou Z."/>
            <person name="Liu Y."/>
            <person name="Xu W."/>
            <person name="Pan J."/>
            <person name="Luo Z.H."/>
            <person name="Li M."/>
        </authorList>
    </citation>
    <scope>NUCLEOTIDE SEQUENCE [LARGE SCALE GENOMIC DNA]</scope>
    <source>
        <strain evidence="1">HyVt-19</strain>
    </source>
</reference>
<dbReference type="EMBL" id="DQZW01000003">
    <property type="protein sequence ID" value="HDL89283.1"/>
    <property type="molecule type" value="Genomic_DNA"/>
</dbReference>
<organism evidence="1">
    <name type="scientific">Thermodesulforhabdus norvegica</name>
    <dbReference type="NCBI Taxonomy" id="39841"/>
    <lineage>
        <taxon>Bacteria</taxon>
        <taxon>Pseudomonadati</taxon>
        <taxon>Thermodesulfobacteriota</taxon>
        <taxon>Syntrophobacteria</taxon>
        <taxon>Syntrophobacterales</taxon>
        <taxon>Thermodesulforhabdaceae</taxon>
        <taxon>Thermodesulforhabdus</taxon>
    </lineage>
</organism>
<dbReference type="InterPro" id="IPR027417">
    <property type="entry name" value="P-loop_NTPase"/>
</dbReference>
<dbReference type="Proteomes" id="UP000886355">
    <property type="component" value="Unassembled WGS sequence"/>
</dbReference>
<dbReference type="SUPFAM" id="SSF52540">
    <property type="entry name" value="P-loop containing nucleoside triphosphate hydrolases"/>
    <property type="match status" value="1"/>
</dbReference>
<sequence>MADTVKRAQFTAVAPRFQRSINLHNDWYKDDVSSGYIVTPNVAQSLERLFRGVLSPKGQRSFALTGPYGSGKSAFAVFASQLLGRDQVTPKKAESLLPPKLKSTLKKVRGSNKNEKGFLVIPITARRRPIAQLILEGISTVLGKLPQGKSIKSLQAQVSAALIDDAWHDTSIVVKSLTALLVEAKKQGFGGALLIIDEAGKTLEYALQDRGGGDVYIFQELAEFAGRQEELPLLFLILLHQMFDDYVELSDRTLKNEWNKIQERFQSIQFAESAAATIRMVASAFQPQSELPDYVCEEIDTALRLIQQGAMTLPVGIEFT</sequence>
<gene>
    <name evidence="1" type="ORF">ENG14_00075</name>
</gene>
<protein>
    <recommendedName>
        <fullName evidence="2">ATP-binding protein</fullName>
    </recommendedName>
</protein>
<comment type="caution">
    <text evidence="1">The sequence shown here is derived from an EMBL/GenBank/DDBJ whole genome shotgun (WGS) entry which is preliminary data.</text>
</comment>
<name>A0A7C0WSP1_9BACT</name>
<evidence type="ECO:0000313" key="1">
    <source>
        <dbReference type="EMBL" id="HDL89283.1"/>
    </source>
</evidence>